<keyword evidence="1" id="KW-1133">Transmembrane helix</keyword>
<accession>A0A8T0ID97</accession>
<sequence length="143" mass="15770">MSADISGQNRSMKTLRLLSAWSLRIGCFSFSIFSKPLAVLSTGGLRFAVGLREASVDELSSFFLFFLSFPFPTSMGVYLVPEVAISPDFVHRISSSTQPQIRKFLFTGKSPGVSHLLDFDKSSNTGGIVTSLIQHMQAFPRNR</sequence>
<dbReference type="EMBL" id="CM026423">
    <property type="protein sequence ID" value="KAG0581710.1"/>
    <property type="molecule type" value="Genomic_DNA"/>
</dbReference>
<keyword evidence="1" id="KW-0472">Membrane</keyword>
<dbReference type="Proteomes" id="UP000822688">
    <property type="component" value="Chromosome 3"/>
</dbReference>
<keyword evidence="3" id="KW-1185">Reference proteome</keyword>
<feature type="transmembrane region" description="Helical" evidence="1">
    <location>
        <begin position="59"/>
        <end position="80"/>
    </location>
</feature>
<dbReference type="AlphaFoldDB" id="A0A8T0ID97"/>
<organism evidence="2 3">
    <name type="scientific">Ceratodon purpureus</name>
    <name type="common">Fire moss</name>
    <name type="synonym">Dicranum purpureum</name>
    <dbReference type="NCBI Taxonomy" id="3225"/>
    <lineage>
        <taxon>Eukaryota</taxon>
        <taxon>Viridiplantae</taxon>
        <taxon>Streptophyta</taxon>
        <taxon>Embryophyta</taxon>
        <taxon>Bryophyta</taxon>
        <taxon>Bryophytina</taxon>
        <taxon>Bryopsida</taxon>
        <taxon>Dicranidae</taxon>
        <taxon>Pseudoditrichales</taxon>
        <taxon>Ditrichaceae</taxon>
        <taxon>Ceratodon</taxon>
    </lineage>
</organism>
<evidence type="ECO:0000313" key="3">
    <source>
        <dbReference type="Proteomes" id="UP000822688"/>
    </source>
</evidence>
<proteinExistence type="predicted"/>
<feature type="transmembrane region" description="Helical" evidence="1">
    <location>
        <begin position="21"/>
        <end position="39"/>
    </location>
</feature>
<gene>
    <name evidence="2" type="ORF">KC19_3G002400</name>
</gene>
<comment type="caution">
    <text evidence="2">The sequence shown here is derived from an EMBL/GenBank/DDBJ whole genome shotgun (WGS) entry which is preliminary data.</text>
</comment>
<reference evidence="2" key="1">
    <citation type="submission" date="2020-06" db="EMBL/GenBank/DDBJ databases">
        <title>WGS assembly of Ceratodon purpureus strain R40.</title>
        <authorList>
            <person name="Carey S.B."/>
            <person name="Jenkins J."/>
            <person name="Shu S."/>
            <person name="Lovell J.T."/>
            <person name="Sreedasyam A."/>
            <person name="Maumus F."/>
            <person name="Tiley G.P."/>
            <person name="Fernandez-Pozo N."/>
            <person name="Barry K."/>
            <person name="Chen C."/>
            <person name="Wang M."/>
            <person name="Lipzen A."/>
            <person name="Daum C."/>
            <person name="Saski C.A."/>
            <person name="Payton A.C."/>
            <person name="Mcbreen J.C."/>
            <person name="Conrad R.E."/>
            <person name="Kollar L.M."/>
            <person name="Olsson S."/>
            <person name="Huttunen S."/>
            <person name="Landis J.B."/>
            <person name="Wickett N.J."/>
            <person name="Johnson M.G."/>
            <person name="Rensing S.A."/>
            <person name="Grimwood J."/>
            <person name="Schmutz J."/>
            <person name="Mcdaniel S.F."/>
        </authorList>
    </citation>
    <scope>NUCLEOTIDE SEQUENCE</scope>
    <source>
        <strain evidence="2">R40</strain>
    </source>
</reference>
<evidence type="ECO:0000313" key="2">
    <source>
        <dbReference type="EMBL" id="KAG0581710.1"/>
    </source>
</evidence>
<evidence type="ECO:0000256" key="1">
    <source>
        <dbReference type="SAM" id="Phobius"/>
    </source>
</evidence>
<protein>
    <submittedName>
        <fullName evidence="2">Uncharacterized protein</fullName>
    </submittedName>
</protein>
<name>A0A8T0ID97_CERPU</name>
<keyword evidence="1" id="KW-0812">Transmembrane</keyword>